<evidence type="ECO:0000256" key="4">
    <source>
        <dbReference type="RuleBase" id="RU003357"/>
    </source>
</evidence>
<comment type="caution">
    <text evidence="7">The sequence shown here is derived from an EMBL/GenBank/DDBJ whole genome shotgun (WGS) entry which is preliminary data.</text>
</comment>
<sequence length="1034" mass="111595">MTDCFRTMLMAGAGVATIMAAPMASAQQREYNVPAGSMRTALEMWSRQSGRELIYRSDDLTDRASPGVRGASSADTALAAILRGSGLEARRHAGGTIAIVPLRTAKARVARASATRPAAAPVAQLQTVTPPDTAAPEAEDIVVTGIRRSLERAAESKRQSKQVVDTIVAEDIGKFPDPTTAAALQRVPGVQVSVDDNNELGNVRVRGLPDILTTVNGREVFTTTGRSFNLQDLPAQALSRVTVYKSQSPDIIEGGLAGLIDLELARPFDFKDRTLSLSVKNNYGTRVDKSSPQIGGLFTDRFDTSIGEIGVLVNGFWSRNEYYRAQTQVVDRRSSAAAPLNTAGYLVPNILRNWQQSGRLERTEFNGSLQWQASDAMQLYVDGLYTRAHDRGSNTGANAQPFTSNVSIADAQASDHCFQTRANANGLNPRVLTDAEGNQSLQPYTVQTLCEVKQATFENPVINLTTQAQDDVTTNKLVAGGARYGGDGLTGNVDISYQTSRNDTTNITADIGKRLDYLTYVSDVDNVAQFTVPDGALLDADDLSLRNAFQQRFLASKGSLFAAKADAEKEIGGILDSIKVGVRYAKRTGHYKAVILNTAFPGGNIGTATEDSAVLVSESGLPAAFLGVSEPAPGLNGGARYFIPDPDYLLSESGLDALRTYVGLPTGRPDYQPGRQFDADEQTLAGYAMVNYNIPLGGALSVDGVIGGRLVRTRRSIRTFAPVDQDASNTEAGDVAYEAVKADTTDTDFLPDVNARIRFGGGLQARFSYSQAIRRPEFVDLNPAVTVSESHNPFVQNVGSAGNPDLKPQKSDSYDATFEYYFGRGYLAVAAYYRDITGRVINGSQIETIDGVDYNVTRPRNIGEAELKGVEVNGQYFLDFLPGDLSGFGVMGAFTYLDSEVKGDDPLAGYPLQGVSKYNYTAGLIYDHGGLSGRLVYTYRSKYFVSDQTGATALRPIADDAVDDVSTPVLLGVTRPAGRLDFNIGYDVTPRFRIDVGGVNILRNETKSYYGSSDYNFDDFLDETTYSVGVRIRL</sequence>
<keyword evidence="7" id="KW-0675">Receptor</keyword>
<reference evidence="7 8" key="1">
    <citation type="submission" date="2021-07" db="EMBL/GenBank/DDBJ databases">
        <title>Stakelama flava sp. nov., a novel endophytic bacterium isolated from branch of Kandelia candel.</title>
        <authorList>
            <person name="Tuo L."/>
        </authorList>
    </citation>
    <scope>NUCLEOTIDE SEQUENCE [LARGE SCALE GENOMIC DNA]</scope>
    <source>
        <strain evidence="7 8">CBK3Z-3</strain>
    </source>
</reference>
<dbReference type="Pfam" id="PF07715">
    <property type="entry name" value="Plug"/>
    <property type="match status" value="1"/>
</dbReference>
<comment type="similarity">
    <text evidence="4">Belongs to the TonB-dependent receptor family.</text>
</comment>
<gene>
    <name evidence="7" type="ORF">KY084_13070</name>
</gene>
<evidence type="ECO:0000259" key="6">
    <source>
        <dbReference type="SMART" id="SM00965"/>
    </source>
</evidence>
<protein>
    <submittedName>
        <fullName evidence="7">TonB-dependent receptor</fullName>
    </submittedName>
</protein>
<evidence type="ECO:0000256" key="5">
    <source>
        <dbReference type="SAM" id="SignalP"/>
    </source>
</evidence>
<organism evidence="7 8">
    <name type="scientific">Stakelama flava</name>
    <dbReference type="NCBI Taxonomy" id="2860338"/>
    <lineage>
        <taxon>Bacteria</taxon>
        <taxon>Pseudomonadati</taxon>
        <taxon>Pseudomonadota</taxon>
        <taxon>Alphaproteobacteria</taxon>
        <taxon>Sphingomonadales</taxon>
        <taxon>Sphingomonadaceae</taxon>
        <taxon>Stakelama</taxon>
    </lineage>
</organism>
<dbReference type="RefSeq" id="WP_219238919.1">
    <property type="nucleotide sequence ID" value="NZ_JAHWZX010000013.1"/>
</dbReference>
<comment type="subcellular location">
    <subcellularLocation>
        <location evidence="4">Cell outer membrane</location>
    </subcellularLocation>
</comment>
<dbReference type="PANTHER" id="PTHR40980">
    <property type="entry name" value="PLUG DOMAIN-CONTAINING PROTEIN"/>
    <property type="match status" value="1"/>
</dbReference>
<name>A0ABS6XNL4_9SPHN</name>
<keyword evidence="3" id="KW-0998">Cell outer membrane</keyword>
<accession>A0ABS6XNL4</accession>
<dbReference type="SMART" id="SM00965">
    <property type="entry name" value="STN"/>
    <property type="match status" value="1"/>
</dbReference>
<keyword evidence="2 4" id="KW-0472">Membrane</keyword>
<keyword evidence="4" id="KW-0798">TonB box</keyword>
<dbReference type="InterPro" id="IPR010104">
    <property type="entry name" value="TonB_rcpt_bac"/>
</dbReference>
<feature type="chain" id="PRO_5046898541" evidence="5">
    <location>
        <begin position="27"/>
        <end position="1034"/>
    </location>
</feature>
<evidence type="ECO:0000313" key="7">
    <source>
        <dbReference type="EMBL" id="MBW4331799.1"/>
    </source>
</evidence>
<evidence type="ECO:0000256" key="1">
    <source>
        <dbReference type="ARBA" id="ARBA00022448"/>
    </source>
</evidence>
<dbReference type="Pfam" id="PF00593">
    <property type="entry name" value="TonB_dep_Rec_b-barrel"/>
    <property type="match status" value="1"/>
</dbReference>
<dbReference type="InterPro" id="IPR011662">
    <property type="entry name" value="Secretin/TonB_short_N"/>
</dbReference>
<dbReference type="EMBL" id="JAHWZX010000013">
    <property type="protein sequence ID" value="MBW4331799.1"/>
    <property type="molecule type" value="Genomic_DNA"/>
</dbReference>
<keyword evidence="5" id="KW-0732">Signal</keyword>
<dbReference type="InterPro" id="IPR012910">
    <property type="entry name" value="Plug_dom"/>
</dbReference>
<dbReference type="NCBIfam" id="TIGR01782">
    <property type="entry name" value="TonB-Xanth-Caul"/>
    <property type="match status" value="1"/>
</dbReference>
<evidence type="ECO:0000256" key="2">
    <source>
        <dbReference type="ARBA" id="ARBA00023136"/>
    </source>
</evidence>
<feature type="domain" description="Secretin/TonB short N-terminal" evidence="6">
    <location>
        <begin position="51"/>
        <end position="102"/>
    </location>
</feature>
<feature type="signal peptide" evidence="5">
    <location>
        <begin position="1"/>
        <end position="26"/>
    </location>
</feature>
<evidence type="ECO:0000256" key="3">
    <source>
        <dbReference type="ARBA" id="ARBA00023237"/>
    </source>
</evidence>
<evidence type="ECO:0000313" key="8">
    <source>
        <dbReference type="Proteomes" id="UP001197214"/>
    </source>
</evidence>
<dbReference type="Pfam" id="PF07660">
    <property type="entry name" value="STN"/>
    <property type="match status" value="1"/>
</dbReference>
<keyword evidence="1" id="KW-0813">Transport</keyword>
<dbReference type="InterPro" id="IPR000531">
    <property type="entry name" value="Beta-barrel_TonB"/>
</dbReference>
<dbReference type="PANTHER" id="PTHR40980:SF3">
    <property type="entry name" value="TONB-DEPENDENT RECEPTOR-LIKE BETA-BARREL DOMAIN-CONTAINING PROTEIN"/>
    <property type="match status" value="1"/>
</dbReference>
<proteinExistence type="inferred from homology"/>
<dbReference type="Proteomes" id="UP001197214">
    <property type="component" value="Unassembled WGS sequence"/>
</dbReference>
<keyword evidence="8" id="KW-1185">Reference proteome</keyword>